<protein>
    <submittedName>
        <fullName evidence="8">ABC transport system permease protein</fullName>
    </submittedName>
</protein>
<evidence type="ECO:0000256" key="2">
    <source>
        <dbReference type="ARBA" id="ARBA00022475"/>
    </source>
</evidence>
<sequence>MFFDLIRRNSKRNRKENGIFFASLIVSVVAFYIILSLRNQDVIIFLQTMESDAVNRLLGLIPALYGFSLFILFFLIYFSSRYQFERRSHELGLYLMMGMRRSRLFWLLLAEDSLSSLISLLAGIPAAVFLSEIISLVTAKLVGLGIIGHRFTFSLSAVLITAAGFFLIKLLAFGILTIQFAGKEISLLLAGDREKEQQVPRPLAALLKLAAGILMIGAAYSLAIMGLSWSSLLYMGMTVLLGICGTFLVLYGFSALIEIILRRKKNSRGLKVFTFRQLQENVICRTNSLAVSSLLALLALCCFGFGFSSAWSAYSKSGHVIDYTFEGSREEVLSQTDKPPLFDYIEDVFEVRTGGLRDDIYPIETDQLLDAVSQQEASPEREILLNNLSQYFSPYLISLSGYNHILEISGETPLVLKDGEAAIYNGAEFTNPRLTEVLDKSLSLEPVIKINGKDCRLFGKSRNTNLVVDRLINISMGLIVTDEEFDKLLPEGSYSSYWNASLSKAVTEKSGLMQAITEVNSLLDKTGLNYESYLQNIGRQLFYLTASSYTTIYLALIFLIIANTVLGVQFLMQQKKTGRRYKTLINLGCDYESMRRSARTQIKWYFGIPLILAAVSSIFGIRSLFTGFLSPSMKGDLLELSVIAMAMIILLCVVEYFYIAAVMRLSDKHILELMQSTREE</sequence>
<evidence type="ECO:0000256" key="3">
    <source>
        <dbReference type="ARBA" id="ARBA00022692"/>
    </source>
</evidence>
<proteinExistence type="predicted"/>
<keyword evidence="2" id="KW-1003">Cell membrane</keyword>
<evidence type="ECO:0000256" key="1">
    <source>
        <dbReference type="ARBA" id="ARBA00004651"/>
    </source>
</evidence>
<accession>A0AB73SY75</accession>
<evidence type="ECO:0000259" key="7">
    <source>
        <dbReference type="Pfam" id="PF02687"/>
    </source>
</evidence>
<feature type="transmembrane region" description="Helical" evidence="6">
    <location>
        <begin position="637"/>
        <end position="659"/>
    </location>
</feature>
<dbReference type="Proteomes" id="UP000245412">
    <property type="component" value="Unassembled WGS sequence"/>
</dbReference>
<feature type="transmembrane region" description="Helical" evidence="6">
    <location>
        <begin position="57"/>
        <end position="78"/>
    </location>
</feature>
<feature type="domain" description="ABC3 transporter permease C-terminal" evidence="7">
    <location>
        <begin position="65"/>
        <end position="184"/>
    </location>
</feature>
<keyword evidence="4 6" id="KW-1133">Transmembrane helix</keyword>
<feature type="transmembrane region" description="Helical" evidence="6">
    <location>
        <begin position="282"/>
        <end position="307"/>
    </location>
</feature>
<keyword evidence="5 6" id="KW-0472">Membrane</keyword>
<dbReference type="RefSeq" id="WP_109748655.1">
    <property type="nucleotide sequence ID" value="NZ_JANKBI010000021.1"/>
</dbReference>
<evidence type="ECO:0000313" key="9">
    <source>
        <dbReference type="Proteomes" id="UP000245412"/>
    </source>
</evidence>
<dbReference type="EMBL" id="QGGY01000020">
    <property type="protein sequence ID" value="PWJ72277.1"/>
    <property type="molecule type" value="Genomic_DNA"/>
</dbReference>
<evidence type="ECO:0000256" key="4">
    <source>
        <dbReference type="ARBA" id="ARBA00022989"/>
    </source>
</evidence>
<organism evidence="8 9">
    <name type="scientific">Murimonas intestini</name>
    <dbReference type="NCBI Taxonomy" id="1337051"/>
    <lineage>
        <taxon>Bacteria</taxon>
        <taxon>Bacillati</taxon>
        <taxon>Bacillota</taxon>
        <taxon>Clostridia</taxon>
        <taxon>Lachnospirales</taxon>
        <taxon>Lachnospiraceae</taxon>
        <taxon>Murimonas</taxon>
    </lineage>
</organism>
<feature type="transmembrane region" description="Helical" evidence="6">
    <location>
        <begin position="20"/>
        <end position="37"/>
    </location>
</feature>
<dbReference type="Pfam" id="PF02687">
    <property type="entry name" value="FtsX"/>
    <property type="match status" value="1"/>
</dbReference>
<evidence type="ECO:0000256" key="5">
    <source>
        <dbReference type="ARBA" id="ARBA00023136"/>
    </source>
</evidence>
<dbReference type="PANTHER" id="PTHR46795">
    <property type="entry name" value="ABC TRANSPORTER PERMEASE-RELATED-RELATED"/>
    <property type="match status" value="1"/>
</dbReference>
<gene>
    <name evidence="8" type="ORF">C7383_12084</name>
</gene>
<evidence type="ECO:0000313" key="8">
    <source>
        <dbReference type="EMBL" id="PWJ72277.1"/>
    </source>
</evidence>
<feature type="transmembrane region" description="Helical" evidence="6">
    <location>
        <begin position="104"/>
        <end position="131"/>
    </location>
</feature>
<keyword evidence="3 6" id="KW-0812">Transmembrane</keyword>
<keyword evidence="9" id="KW-1185">Reference proteome</keyword>
<feature type="transmembrane region" description="Helical" evidence="6">
    <location>
        <begin position="203"/>
        <end position="227"/>
    </location>
</feature>
<comment type="caution">
    <text evidence="8">The sequence shown here is derived from an EMBL/GenBank/DDBJ whole genome shotgun (WGS) entry which is preliminary data.</text>
</comment>
<dbReference type="InterPro" id="IPR052536">
    <property type="entry name" value="ABC-4_Integral_Memb_Prot"/>
</dbReference>
<comment type="subcellular location">
    <subcellularLocation>
        <location evidence="1">Cell membrane</location>
        <topology evidence="1">Multi-pass membrane protein</topology>
    </subcellularLocation>
</comment>
<feature type="transmembrane region" description="Helical" evidence="6">
    <location>
        <begin position="552"/>
        <end position="572"/>
    </location>
</feature>
<dbReference type="GO" id="GO:0005886">
    <property type="term" value="C:plasma membrane"/>
    <property type="evidence" value="ECO:0007669"/>
    <property type="project" value="UniProtKB-SubCell"/>
</dbReference>
<feature type="transmembrane region" description="Helical" evidence="6">
    <location>
        <begin position="604"/>
        <end position="625"/>
    </location>
</feature>
<dbReference type="AlphaFoldDB" id="A0AB73SY75"/>
<feature type="transmembrane region" description="Helical" evidence="6">
    <location>
        <begin position="233"/>
        <end position="261"/>
    </location>
</feature>
<dbReference type="PANTHER" id="PTHR46795:SF3">
    <property type="entry name" value="ABC TRANSPORTER PERMEASE"/>
    <property type="match status" value="1"/>
</dbReference>
<evidence type="ECO:0000256" key="6">
    <source>
        <dbReference type="SAM" id="Phobius"/>
    </source>
</evidence>
<dbReference type="InterPro" id="IPR003838">
    <property type="entry name" value="ABC3_permease_C"/>
</dbReference>
<feature type="transmembrane region" description="Helical" evidence="6">
    <location>
        <begin position="151"/>
        <end position="182"/>
    </location>
</feature>
<name>A0AB73SY75_9FIRM</name>
<reference evidence="8 9" key="1">
    <citation type="submission" date="2018-05" db="EMBL/GenBank/DDBJ databases">
        <authorList>
            <person name="Goeker M."/>
            <person name="Huntemann M."/>
            <person name="Clum A."/>
            <person name="Pillay M."/>
            <person name="Palaniappan K."/>
            <person name="Varghese N."/>
            <person name="Mikhailova N."/>
            <person name="Stamatis D."/>
            <person name="Reddy T."/>
            <person name="Daum C."/>
            <person name="Shapiro N."/>
            <person name="Ivanova N."/>
            <person name="Kyrpides N."/>
            <person name="Woyke T."/>
        </authorList>
    </citation>
    <scope>NUCLEOTIDE SEQUENCE [LARGE SCALE GENOMIC DNA]</scope>
    <source>
        <strain evidence="8 9">DSM 26524</strain>
    </source>
</reference>